<evidence type="ECO:0000313" key="4">
    <source>
        <dbReference type="Proteomes" id="UP000226431"/>
    </source>
</evidence>
<reference evidence="3 4" key="1">
    <citation type="submission" date="2017-06" db="EMBL/GenBank/DDBJ databases">
        <title>Ant-infecting Ophiocordyceps genomes reveal a high diversity of potential behavioral manipulation genes and a possible major role for enterotoxins.</title>
        <authorList>
            <person name="De Bekker C."/>
            <person name="Evans H.C."/>
            <person name="Brachmann A."/>
            <person name="Hughes D.P."/>
        </authorList>
    </citation>
    <scope>NUCLEOTIDE SEQUENCE [LARGE SCALE GENOMIC DNA]</scope>
    <source>
        <strain evidence="3 4">Map16</strain>
    </source>
</reference>
<dbReference type="Pfam" id="PF17100">
    <property type="entry name" value="NACHT_N"/>
    <property type="match status" value="1"/>
</dbReference>
<feature type="compositionally biased region" description="Polar residues" evidence="1">
    <location>
        <begin position="1"/>
        <end position="15"/>
    </location>
</feature>
<evidence type="ECO:0000256" key="1">
    <source>
        <dbReference type="SAM" id="MobiDB-lite"/>
    </source>
</evidence>
<feature type="region of interest" description="Disordered" evidence="1">
    <location>
        <begin position="1"/>
        <end position="24"/>
    </location>
</feature>
<dbReference type="InterPro" id="IPR031359">
    <property type="entry name" value="NACHT_N"/>
</dbReference>
<feature type="domain" description="NWD NACHT-NTPase N-terminal" evidence="2">
    <location>
        <begin position="120"/>
        <end position="302"/>
    </location>
</feature>
<gene>
    <name evidence="3" type="ORF">CDD80_3808</name>
</gene>
<evidence type="ECO:0000259" key="2">
    <source>
        <dbReference type="Pfam" id="PF17100"/>
    </source>
</evidence>
<accession>A0A2C5XIC7</accession>
<dbReference type="OrthoDB" id="4919232at2759"/>
<organism evidence="3 4">
    <name type="scientific">Ophiocordyceps camponoti-rufipedis</name>
    <dbReference type="NCBI Taxonomy" id="2004952"/>
    <lineage>
        <taxon>Eukaryota</taxon>
        <taxon>Fungi</taxon>
        <taxon>Dikarya</taxon>
        <taxon>Ascomycota</taxon>
        <taxon>Pezizomycotina</taxon>
        <taxon>Sordariomycetes</taxon>
        <taxon>Hypocreomycetidae</taxon>
        <taxon>Hypocreales</taxon>
        <taxon>Ophiocordycipitaceae</taxon>
        <taxon>Ophiocordyceps</taxon>
    </lineage>
</organism>
<proteinExistence type="predicted"/>
<keyword evidence="4" id="KW-1185">Reference proteome</keyword>
<dbReference type="STRING" id="2004952.A0A2C5XIC7"/>
<dbReference type="AlphaFoldDB" id="A0A2C5XIC7"/>
<feature type="region of interest" description="Disordered" evidence="1">
    <location>
        <begin position="36"/>
        <end position="112"/>
    </location>
</feature>
<dbReference type="EMBL" id="NJES01000341">
    <property type="protein sequence ID" value="PHH73479.1"/>
    <property type="molecule type" value="Genomic_DNA"/>
</dbReference>
<dbReference type="Proteomes" id="UP000226431">
    <property type="component" value="Unassembled WGS sequence"/>
</dbReference>
<protein>
    <recommendedName>
        <fullName evidence="2">NWD NACHT-NTPase N-terminal domain-containing protein</fullName>
    </recommendedName>
</protein>
<name>A0A2C5XIC7_9HYPO</name>
<comment type="caution">
    <text evidence="3">The sequence shown here is derived from an EMBL/GenBank/DDBJ whole genome shotgun (WGS) entry which is preliminary data.</text>
</comment>
<evidence type="ECO:0000313" key="3">
    <source>
        <dbReference type="EMBL" id="PHH73479.1"/>
    </source>
</evidence>
<sequence length="358" mass="39308">MATLAQGQFQHQASPPVQLPTRRSGVFGKIVDRFRSGSGNLKTADSRGGLVPEQCDNSSESIDAPAEEEHVPPPAAARARKRGSIQMSASALSAMMRGSRKETAKETAAVPTTVESAPADLWTESYNSLRDDQASGPLTLAYESLLSKHLPNQLKQGNQDAPFRAGSDHERADLMLAIVRGCVNKKQNHQSDDEAEAMLASCRETFAGIMSAQPGYAASWAGFCSLTPELLEPIIERNDVRAGIVHVVGRAKWYGQSERLLDSKSWKDESVFREKEGMTRGTLGHLYRSLLELEMNSVCATDPAHESFVAWDELGGMVRRIMQTDEEVFGIVRQHCTSEVQDELLPLDTDFRMASEDN</sequence>